<dbReference type="InterPro" id="IPR009030">
    <property type="entry name" value="Growth_fac_rcpt_cys_sf"/>
</dbReference>
<dbReference type="SMART" id="SM00179">
    <property type="entry name" value="EGF_CA"/>
    <property type="match status" value="2"/>
</dbReference>
<organism evidence="12 13">
    <name type="scientific">Bugula neritina</name>
    <name type="common">Brown bryozoan</name>
    <name type="synonym">Sertularia neritina</name>
    <dbReference type="NCBI Taxonomy" id="10212"/>
    <lineage>
        <taxon>Eukaryota</taxon>
        <taxon>Metazoa</taxon>
        <taxon>Spiralia</taxon>
        <taxon>Lophotrochozoa</taxon>
        <taxon>Bryozoa</taxon>
        <taxon>Gymnolaemata</taxon>
        <taxon>Cheilostomatida</taxon>
        <taxon>Flustrina</taxon>
        <taxon>Buguloidea</taxon>
        <taxon>Bugulidae</taxon>
        <taxon>Bugula</taxon>
    </lineage>
</organism>
<feature type="domain" description="EGF-like" evidence="11">
    <location>
        <begin position="678"/>
        <end position="715"/>
    </location>
</feature>
<dbReference type="PANTHER" id="PTHR46534">
    <property type="entry name" value="IGGFC_BINDING DOMAIN-CONTAINING PROTEIN"/>
    <property type="match status" value="1"/>
</dbReference>
<dbReference type="Pfam" id="PF17517">
    <property type="entry name" value="IgGFc_binding"/>
    <property type="match status" value="1"/>
</dbReference>
<dbReference type="Gene3D" id="2.10.25.10">
    <property type="entry name" value="Laminin"/>
    <property type="match status" value="3"/>
</dbReference>
<dbReference type="EMBL" id="VXIV02001465">
    <property type="protein sequence ID" value="KAF6032965.1"/>
    <property type="molecule type" value="Genomic_DNA"/>
</dbReference>
<dbReference type="GO" id="GO:0005509">
    <property type="term" value="F:calcium ion binding"/>
    <property type="evidence" value="ECO:0007669"/>
    <property type="project" value="InterPro"/>
</dbReference>
<keyword evidence="3 8" id="KW-0245">EGF-like domain</keyword>
<evidence type="ECO:0000313" key="12">
    <source>
        <dbReference type="EMBL" id="KAF6032965.1"/>
    </source>
</evidence>
<feature type="region of interest" description="Disordered" evidence="9">
    <location>
        <begin position="479"/>
        <end position="601"/>
    </location>
</feature>
<keyword evidence="2" id="KW-0964">Secreted</keyword>
<keyword evidence="10" id="KW-1133">Transmembrane helix</keyword>
<evidence type="ECO:0000259" key="11">
    <source>
        <dbReference type="PROSITE" id="PS50026"/>
    </source>
</evidence>
<dbReference type="AlphaFoldDB" id="A0A7J7K468"/>
<evidence type="ECO:0000256" key="2">
    <source>
        <dbReference type="ARBA" id="ARBA00022525"/>
    </source>
</evidence>
<dbReference type="InterPro" id="IPR001881">
    <property type="entry name" value="EGF-like_Ca-bd_dom"/>
</dbReference>
<feature type="compositionally biased region" description="Low complexity" evidence="9">
    <location>
        <begin position="558"/>
        <end position="568"/>
    </location>
</feature>
<feature type="transmembrane region" description="Helical" evidence="10">
    <location>
        <begin position="7"/>
        <end position="32"/>
    </location>
</feature>
<dbReference type="InterPro" id="IPR026823">
    <property type="entry name" value="cEGF"/>
</dbReference>
<dbReference type="SUPFAM" id="SSF57184">
    <property type="entry name" value="Growth factor receptor domain"/>
    <property type="match status" value="1"/>
</dbReference>
<keyword evidence="10" id="KW-0472">Membrane</keyword>
<dbReference type="InterPro" id="IPR008160">
    <property type="entry name" value="Collagen"/>
</dbReference>
<evidence type="ECO:0000256" key="3">
    <source>
        <dbReference type="ARBA" id="ARBA00022536"/>
    </source>
</evidence>
<dbReference type="PROSITE" id="PS00010">
    <property type="entry name" value="ASX_HYDROXYL"/>
    <property type="match status" value="1"/>
</dbReference>
<dbReference type="Proteomes" id="UP000593567">
    <property type="component" value="Unassembled WGS sequence"/>
</dbReference>
<evidence type="ECO:0000256" key="7">
    <source>
        <dbReference type="ARBA" id="ARBA00023180"/>
    </source>
</evidence>
<dbReference type="CDD" id="cd00054">
    <property type="entry name" value="EGF_CA"/>
    <property type="match status" value="2"/>
</dbReference>
<evidence type="ECO:0000256" key="6">
    <source>
        <dbReference type="ARBA" id="ARBA00023157"/>
    </source>
</evidence>
<keyword evidence="6" id="KW-1015">Disulfide bond</keyword>
<dbReference type="PROSITE" id="PS50026">
    <property type="entry name" value="EGF_3"/>
    <property type="match status" value="1"/>
</dbReference>
<reference evidence="12" key="1">
    <citation type="submission" date="2020-06" db="EMBL/GenBank/DDBJ databases">
        <title>Draft genome of Bugula neritina, a colonial animal packing powerful symbionts and potential medicines.</title>
        <authorList>
            <person name="Rayko M."/>
        </authorList>
    </citation>
    <scope>NUCLEOTIDE SEQUENCE [LARGE SCALE GENOMIC DNA]</scope>
    <source>
        <strain evidence="12">Kwan_BN1</strain>
    </source>
</reference>
<feature type="compositionally biased region" description="Low complexity" evidence="9">
    <location>
        <begin position="576"/>
        <end position="600"/>
    </location>
</feature>
<keyword evidence="4" id="KW-0732">Signal</keyword>
<keyword evidence="5" id="KW-0677">Repeat</keyword>
<keyword evidence="10" id="KW-0812">Transmembrane</keyword>
<keyword evidence="7" id="KW-0325">Glycoprotein</keyword>
<accession>A0A7J7K468</accession>
<dbReference type="PROSITE" id="PS01186">
    <property type="entry name" value="EGF_2"/>
    <property type="match status" value="1"/>
</dbReference>
<evidence type="ECO:0000256" key="1">
    <source>
        <dbReference type="ARBA" id="ARBA00004613"/>
    </source>
</evidence>
<feature type="transmembrane region" description="Helical" evidence="10">
    <location>
        <begin position="762"/>
        <end position="786"/>
    </location>
</feature>
<evidence type="ECO:0000256" key="9">
    <source>
        <dbReference type="SAM" id="MobiDB-lite"/>
    </source>
</evidence>
<protein>
    <recommendedName>
        <fullName evidence="11">EGF-like domain-containing protein</fullName>
    </recommendedName>
</protein>
<dbReference type="Pfam" id="PF12662">
    <property type="entry name" value="cEGF"/>
    <property type="match status" value="1"/>
</dbReference>
<sequence length="820" mass="86607">MISAYRLMSFLPTLLYCFFTTVISYLISHYLYFLIGALSEYEYALVYMKNIVAETAVQQDVELYIASRSVSNVTVTVDNPDGSFISGPITFELAPDTVNMQILPADIRLNDGFSNKAVRVVGSGDIIVYGLNRNLYSTDGFTAFRVDQTGTEYYALAYTPLTATQIALVAVEDGVTVIEVTVPADTSLEWLGLRYDAGDVATITLNDKYQTAQISSVDNGDLTGARILSDKKISAFSGNVRTSVDGISRDHLVDQLPPMVQWGFTYCTVRTPGRTADRADLVRVVAHLDNTVVQVQGALNQQFVLNAGEYKELSTTGALYIDSGNQSVMVGVISTSQSTVNSDSDEGDPSMVIMPALGQYSNNYIFSTPSYIKPASSQSSQYDIYVLMIAKTAEVGDLKLNGESLVNPSWSVIAGSEYSFGKLSVDNDKTYALNHLDADVKFMALLYGSADRESFYFPIDVGQANINVITPVSVVGNKGEKGARGAKGLEGVQGPKGFRGATGSTGMTGSRGEVGEKGAKGEAGSPSQIGATGATGATGSSGLSGEVGATGLRGDVGATGATGATGSQGEEGEKGQSGSTGDRGVIGDVGPAGAPGADGLKGVKGAKGVTGAQGVKGPTGPQGEKGYVAAPDCTRKCLVKDAPMETAGCRATFGTVQHLCSCPAGFHLLEGNPNLCVDIDECDLELCSHSCENVIGSYICTCPAGYSSGTKNNCVDIDECENSPCGTDVCVNGIGSYICIPPSRPETQARKSGLQMLFSPDYFIALFVLLLLLTLIVIILAVCLLCRLRNRNRVQRLNKFPGFYPTQPPPASVLLRDNNY</sequence>
<dbReference type="OrthoDB" id="10005154at2759"/>
<dbReference type="PANTHER" id="PTHR46534:SF1">
    <property type="entry name" value="IGGFC-BINDING PROTEIN N-TERMINAL DOMAIN-CONTAINING PROTEIN"/>
    <property type="match status" value="1"/>
</dbReference>
<dbReference type="InterPro" id="IPR000152">
    <property type="entry name" value="EGF-type_Asp/Asn_hydroxyl_site"/>
</dbReference>
<feature type="compositionally biased region" description="Low complexity" evidence="9">
    <location>
        <begin position="530"/>
        <end position="544"/>
    </location>
</feature>
<evidence type="ECO:0000256" key="4">
    <source>
        <dbReference type="ARBA" id="ARBA00022729"/>
    </source>
</evidence>
<gene>
    <name evidence="12" type="ORF">EB796_008761</name>
</gene>
<dbReference type="FunFam" id="2.10.25.10:FF:000014">
    <property type="entry name" value="Latent-transforming growth factor beta-binding protein 3"/>
    <property type="match status" value="1"/>
</dbReference>
<keyword evidence="13" id="KW-1185">Reference proteome</keyword>
<evidence type="ECO:0000256" key="5">
    <source>
        <dbReference type="ARBA" id="ARBA00022737"/>
    </source>
</evidence>
<comment type="caution">
    <text evidence="12">The sequence shown here is derived from an EMBL/GenBank/DDBJ whole genome shotgun (WGS) entry which is preliminary data.</text>
</comment>
<evidence type="ECO:0000256" key="8">
    <source>
        <dbReference type="PROSITE-ProRule" id="PRU00076"/>
    </source>
</evidence>
<dbReference type="Pfam" id="PF01391">
    <property type="entry name" value="Collagen"/>
    <property type="match status" value="2"/>
</dbReference>
<dbReference type="GO" id="GO:0005576">
    <property type="term" value="C:extracellular region"/>
    <property type="evidence" value="ECO:0007669"/>
    <property type="project" value="UniProtKB-SubCell"/>
</dbReference>
<evidence type="ECO:0000313" key="13">
    <source>
        <dbReference type="Proteomes" id="UP000593567"/>
    </source>
</evidence>
<dbReference type="SMART" id="SM00181">
    <property type="entry name" value="EGF"/>
    <property type="match status" value="2"/>
</dbReference>
<dbReference type="InterPro" id="IPR000742">
    <property type="entry name" value="EGF"/>
</dbReference>
<proteinExistence type="predicted"/>
<dbReference type="InterPro" id="IPR035234">
    <property type="entry name" value="IgGFc-bd_N"/>
</dbReference>
<dbReference type="InterPro" id="IPR018097">
    <property type="entry name" value="EGF_Ca-bd_CS"/>
</dbReference>
<comment type="caution">
    <text evidence="8">Lacks conserved residue(s) required for the propagation of feature annotation.</text>
</comment>
<name>A0A7J7K468_BUGNE</name>
<evidence type="ECO:0000256" key="10">
    <source>
        <dbReference type="SAM" id="Phobius"/>
    </source>
</evidence>
<comment type="subcellular location">
    <subcellularLocation>
        <location evidence="1">Secreted</location>
    </subcellularLocation>
</comment>
<dbReference type="PROSITE" id="PS01187">
    <property type="entry name" value="EGF_CA"/>
    <property type="match status" value="1"/>
</dbReference>